<dbReference type="Proteomes" id="UP000887568">
    <property type="component" value="Unplaced"/>
</dbReference>
<dbReference type="OMA" id="CAPCHIN"/>
<evidence type="ECO:0000256" key="3">
    <source>
        <dbReference type="ARBA" id="ARBA00022679"/>
    </source>
</evidence>
<comment type="similarity">
    <text evidence="2 9">Belongs to the sulfotransferase 2 family.</text>
</comment>
<dbReference type="PANTHER" id="PTHR12137">
    <property type="entry name" value="CARBOHYDRATE SULFOTRANSFERASE"/>
    <property type="match status" value="1"/>
</dbReference>
<evidence type="ECO:0000256" key="1">
    <source>
        <dbReference type="ARBA" id="ARBA00004323"/>
    </source>
</evidence>
<feature type="transmembrane region" description="Helical" evidence="9">
    <location>
        <begin position="12"/>
        <end position="33"/>
    </location>
</feature>
<dbReference type="GO" id="GO:0000139">
    <property type="term" value="C:Golgi membrane"/>
    <property type="evidence" value="ECO:0007669"/>
    <property type="project" value="UniProtKB-SubCell"/>
</dbReference>
<keyword evidence="5 9" id="KW-1133">Transmembrane helix</keyword>
<evidence type="ECO:0000256" key="9">
    <source>
        <dbReference type="RuleBase" id="RU364020"/>
    </source>
</evidence>
<name>A0A914A9I5_PATMI</name>
<keyword evidence="9" id="KW-0119">Carbohydrate metabolism</keyword>
<dbReference type="GO" id="GO:0008146">
    <property type="term" value="F:sulfotransferase activity"/>
    <property type="evidence" value="ECO:0007669"/>
    <property type="project" value="InterPro"/>
</dbReference>
<dbReference type="GO" id="GO:0016051">
    <property type="term" value="P:carbohydrate biosynthetic process"/>
    <property type="evidence" value="ECO:0007669"/>
    <property type="project" value="InterPro"/>
</dbReference>
<dbReference type="OrthoDB" id="2019940at2759"/>
<evidence type="ECO:0000256" key="2">
    <source>
        <dbReference type="ARBA" id="ARBA00006339"/>
    </source>
</evidence>
<keyword evidence="3 9" id="KW-0808">Transferase</keyword>
<reference evidence="10" key="1">
    <citation type="submission" date="2022-11" db="UniProtKB">
        <authorList>
            <consortium name="EnsemblMetazoa"/>
        </authorList>
    </citation>
    <scope>IDENTIFICATION</scope>
</reference>
<dbReference type="EC" id="2.8.2.-" evidence="9"/>
<proteinExistence type="inferred from homology"/>
<comment type="subcellular location">
    <subcellularLocation>
        <location evidence="1 9">Golgi apparatus membrane</location>
        <topology evidence="1 9">Single-pass type II membrane protein</topology>
    </subcellularLocation>
</comment>
<sequence>MRQWCARPIAPVSILRVLIIVTGLSLIGVWYFFLSLRDAHWETLVLTITTNLLNQGYSHILIPNFVYAEAAVGFKDPDELQDHQLRISTSSQFFGQAKVNPTVNVDVYMEQELERRRKNLNRVCQRLRPTILPADKNYTDLYHRVLVSDKYKLLLSYIPKVSCTLWKNLLHLDTRGPNNQILIKRLGLLEADEIAWYLQHYKKAVFVREPITRLLSAWMSKLSGITRPDLQQIWEECFKREFVPLVRGNRDGSAASSAKWLNITFAELARYVVALGPNDTMDVFTDHWLPQSRVAHACHMQYDYIGYFENLAVEGPYLFKWLGAGNEPNFPGPQPSKASAAFEKYTQQLPVSLIRELFDLYRNDYEMFGYSINDTLKTITGSCTWLR</sequence>
<dbReference type="Pfam" id="PF03567">
    <property type="entry name" value="Sulfotransfer_2"/>
    <property type="match status" value="1"/>
</dbReference>
<evidence type="ECO:0000313" key="11">
    <source>
        <dbReference type="Proteomes" id="UP000887568"/>
    </source>
</evidence>
<dbReference type="PANTHER" id="PTHR12137:SF54">
    <property type="entry name" value="CARBOHYDRATE SULFOTRANSFERASE"/>
    <property type="match status" value="1"/>
</dbReference>
<evidence type="ECO:0000256" key="8">
    <source>
        <dbReference type="ARBA" id="ARBA00023180"/>
    </source>
</evidence>
<evidence type="ECO:0000256" key="6">
    <source>
        <dbReference type="ARBA" id="ARBA00023034"/>
    </source>
</evidence>
<keyword evidence="11" id="KW-1185">Reference proteome</keyword>
<evidence type="ECO:0000256" key="7">
    <source>
        <dbReference type="ARBA" id="ARBA00023136"/>
    </source>
</evidence>
<keyword evidence="4 9" id="KW-0812">Transmembrane</keyword>
<keyword evidence="9" id="KW-0735">Signal-anchor</keyword>
<evidence type="ECO:0000256" key="4">
    <source>
        <dbReference type="ARBA" id="ARBA00022692"/>
    </source>
</evidence>
<evidence type="ECO:0000313" key="10">
    <source>
        <dbReference type="EnsemblMetazoa" id="XP_038060512.1"/>
    </source>
</evidence>
<keyword evidence="6 9" id="KW-0333">Golgi apparatus</keyword>
<organism evidence="10 11">
    <name type="scientific">Patiria miniata</name>
    <name type="common">Bat star</name>
    <name type="synonym">Asterina miniata</name>
    <dbReference type="NCBI Taxonomy" id="46514"/>
    <lineage>
        <taxon>Eukaryota</taxon>
        <taxon>Metazoa</taxon>
        <taxon>Echinodermata</taxon>
        <taxon>Eleutherozoa</taxon>
        <taxon>Asterozoa</taxon>
        <taxon>Asteroidea</taxon>
        <taxon>Valvatacea</taxon>
        <taxon>Valvatida</taxon>
        <taxon>Asterinidae</taxon>
        <taxon>Patiria</taxon>
    </lineage>
</organism>
<dbReference type="AlphaFoldDB" id="A0A914A9I5"/>
<dbReference type="InterPro" id="IPR005331">
    <property type="entry name" value="Sulfotransferase"/>
</dbReference>
<dbReference type="RefSeq" id="XP_038060512.1">
    <property type="nucleotide sequence ID" value="XM_038204584.1"/>
</dbReference>
<keyword evidence="7 9" id="KW-0472">Membrane</keyword>
<evidence type="ECO:0000256" key="5">
    <source>
        <dbReference type="ARBA" id="ARBA00022989"/>
    </source>
</evidence>
<dbReference type="EnsemblMetazoa" id="XM_038204584.1">
    <property type="protein sequence ID" value="XP_038060512.1"/>
    <property type="gene ID" value="LOC119731413"/>
</dbReference>
<protein>
    <recommendedName>
        <fullName evidence="9">Carbohydrate sulfotransferase</fullName>
        <ecNumber evidence="9">2.8.2.-</ecNumber>
    </recommendedName>
</protein>
<dbReference type="InterPro" id="IPR018011">
    <property type="entry name" value="Carb_sulfotrans_8-10"/>
</dbReference>
<accession>A0A914A9I5</accession>
<keyword evidence="8 9" id="KW-0325">Glycoprotein</keyword>
<dbReference type="GeneID" id="119731413"/>